<dbReference type="Proteomes" id="UP001607303">
    <property type="component" value="Unassembled WGS sequence"/>
</dbReference>
<reference evidence="2 3" key="1">
    <citation type="journal article" date="2024" name="Ann. Entomol. Soc. Am.">
        <title>Genomic analyses of the southern and eastern yellowjacket wasps (Hymenoptera: Vespidae) reveal evolutionary signatures of social life.</title>
        <authorList>
            <person name="Catto M.A."/>
            <person name="Caine P.B."/>
            <person name="Orr S.E."/>
            <person name="Hunt B.G."/>
            <person name="Goodisman M.A.D."/>
        </authorList>
    </citation>
    <scope>NUCLEOTIDE SEQUENCE [LARGE SCALE GENOMIC DNA]</scope>
    <source>
        <strain evidence="2">232</strain>
        <tissue evidence="2">Head and thorax</tissue>
    </source>
</reference>
<feature type="compositionally biased region" description="Basic and acidic residues" evidence="1">
    <location>
        <begin position="1"/>
        <end position="22"/>
    </location>
</feature>
<keyword evidence="3" id="KW-1185">Reference proteome</keyword>
<gene>
    <name evidence="2" type="ORF">V1477_015157</name>
</gene>
<name>A0ABD2BJI1_VESMC</name>
<protein>
    <submittedName>
        <fullName evidence="2">Uncharacterized protein</fullName>
    </submittedName>
</protein>
<evidence type="ECO:0000256" key="1">
    <source>
        <dbReference type="SAM" id="MobiDB-lite"/>
    </source>
</evidence>
<proteinExistence type="predicted"/>
<comment type="caution">
    <text evidence="2">The sequence shown here is derived from an EMBL/GenBank/DDBJ whole genome shotgun (WGS) entry which is preliminary data.</text>
</comment>
<evidence type="ECO:0000313" key="3">
    <source>
        <dbReference type="Proteomes" id="UP001607303"/>
    </source>
</evidence>
<organism evidence="2 3">
    <name type="scientific">Vespula maculifrons</name>
    <name type="common">Eastern yellow jacket</name>
    <name type="synonym">Wasp</name>
    <dbReference type="NCBI Taxonomy" id="7453"/>
    <lineage>
        <taxon>Eukaryota</taxon>
        <taxon>Metazoa</taxon>
        <taxon>Ecdysozoa</taxon>
        <taxon>Arthropoda</taxon>
        <taxon>Hexapoda</taxon>
        <taxon>Insecta</taxon>
        <taxon>Pterygota</taxon>
        <taxon>Neoptera</taxon>
        <taxon>Endopterygota</taxon>
        <taxon>Hymenoptera</taxon>
        <taxon>Apocrita</taxon>
        <taxon>Aculeata</taxon>
        <taxon>Vespoidea</taxon>
        <taxon>Vespidae</taxon>
        <taxon>Vespinae</taxon>
        <taxon>Vespula</taxon>
    </lineage>
</organism>
<dbReference type="EMBL" id="JAYRBN010000075">
    <property type="protein sequence ID" value="KAL2732916.1"/>
    <property type="molecule type" value="Genomic_DNA"/>
</dbReference>
<dbReference type="AlphaFoldDB" id="A0ABD2BJI1"/>
<evidence type="ECO:0000313" key="2">
    <source>
        <dbReference type="EMBL" id="KAL2732916.1"/>
    </source>
</evidence>
<sequence>MTSRLKSEQNIKPHEDPTKSGRQDCGLLQLPPPPPPPPPSPPPPPPPLPSLPPSPPPSPRSRVRFG</sequence>
<feature type="region of interest" description="Disordered" evidence="1">
    <location>
        <begin position="1"/>
        <end position="66"/>
    </location>
</feature>
<accession>A0ABD2BJI1</accession>
<feature type="compositionally biased region" description="Pro residues" evidence="1">
    <location>
        <begin position="30"/>
        <end position="59"/>
    </location>
</feature>